<accession>A0A1Q3BES5</accession>
<evidence type="ECO:0000313" key="3">
    <source>
        <dbReference type="Proteomes" id="UP000187406"/>
    </source>
</evidence>
<dbReference type="PANTHER" id="PTHR46631:SF22">
    <property type="entry name" value="60S RIBOSOMAL PROTEIN L18A-LIKE PROTEIN"/>
    <property type="match status" value="1"/>
</dbReference>
<proteinExistence type="predicted"/>
<dbReference type="Proteomes" id="UP000187406">
    <property type="component" value="Unassembled WGS sequence"/>
</dbReference>
<protein>
    <recommendedName>
        <fullName evidence="4">60S ribosomal protein L18a-like protein</fullName>
    </recommendedName>
</protein>
<dbReference type="InterPro" id="IPR044804">
    <property type="entry name" value="Ribosomal_eL20z-like"/>
</dbReference>
<reference evidence="3" key="1">
    <citation type="submission" date="2016-04" db="EMBL/GenBank/DDBJ databases">
        <title>Cephalotus genome sequencing.</title>
        <authorList>
            <person name="Fukushima K."/>
            <person name="Hasebe M."/>
            <person name="Fang X."/>
        </authorList>
    </citation>
    <scope>NUCLEOTIDE SEQUENCE [LARGE SCALE GENOMIC DNA]</scope>
    <source>
        <strain evidence="3">cv. St1</strain>
    </source>
</reference>
<dbReference type="STRING" id="3775.A0A1Q3BES5"/>
<name>A0A1Q3BES5_CEPFO</name>
<keyword evidence="1" id="KW-0472">Membrane</keyword>
<dbReference type="OrthoDB" id="1304551at2759"/>
<dbReference type="AlphaFoldDB" id="A0A1Q3BES5"/>
<comment type="caution">
    <text evidence="2">The sequence shown here is derived from an EMBL/GenBank/DDBJ whole genome shotgun (WGS) entry which is preliminary data.</text>
</comment>
<sequence>MSEDGKSRVVTGFAQSQYPYGTFQGVANYYPPSPQPPPQPVIGLPPPFPPPAYAHGYHTVTVTGYVVEGRPVREDRLPCCGLGMGWFLFISGFIFGGIPWYLGTFILLFVRTDYREKPGYVACTIASILAFIAVALGVTNGTLGYGG</sequence>
<feature type="transmembrane region" description="Helical" evidence="1">
    <location>
        <begin position="86"/>
        <end position="110"/>
    </location>
</feature>
<evidence type="ECO:0008006" key="4">
    <source>
        <dbReference type="Google" id="ProtNLM"/>
    </source>
</evidence>
<organism evidence="2 3">
    <name type="scientific">Cephalotus follicularis</name>
    <name type="common">Albany pitcher plant</name>
    <dbReference type="NCBI Taxonomy" id="3775"/>
    <lineage>
        <taxon>Eukaryota</taxon>
        <taxon>Viridiplantae</taxon>
        <taxon>Streptophyta</taxon>
        <taxon>Embryophyta</taxon>
        <taxon>Tracheophyta</taxon>
        <taxon>Spermatophyta</taxon>
        <taxon>Magnoliopsida</taxon>
        <taxon>eudicotyledons</taxon>
        <taxon>Gunneridae</taxon>
        <taxon>Pentapetalae</taxon>
        <taxon>rosids</taxon>
        <taxon>fabids</taxon>
        <taxon>Oxalidales</taxon>
        <taxon>Cephalotaceae</taxon>
        <taxon>Cephalotus</taxon>
    </lineage>
</organism>
<dbReference type="PANTHER" id="PTHR46631">
    <property type="entry name" value="60S RIBOSOMAL PROTEIN L18A-LIKE"/>
    <property type="match status" value="1"/>
</dbReference>
<keyword evidence="1" id="KW-0812">Transmembrane</keyword>
<gene>
    <name evidence="2" type="ORF">CFOL_v3_09958</name>
</gene>
<keyword evidence="1" id="KW-1133">Transmembrane helix</keyword>
<evidence type="ECO:0000313" key="2">
    <source>
        <dbReference type="EMBL" id="GAV66448.1"/>
    </source>
</evidence>
<dbReference type="EMBL" id="BDDD01000481">
    <property type="protein sequence ID" value="GAV66448.1"/>
    <property type="molecule type" value="Genomic_DNA"/>
</dbReference>
<keyword evidence="3" id="KW-1185">Reference proteome</keyword>
<feature type="transmembrane region" description="Helical" evidence="1">
    <location>
        <begin position="119"/>
        <end position="138"/>
    </location>
</feature>
<dbReference type="InParanoid" id="A0A1Q3BES5"/>
<evidence type="ECO:0000256" key="1">
    <source>
        <dbReference type="SAM" id="Phobius"/>
    </source>
</evidence>